<evidence type="ECO:0000256" key="8">
    <source>
        <dbReference type="ARBA" id="ARBA00023204"/>
    </source>
</evidence>
<dbReference type="SUPFAM" id="SSF47807">
    <property type="entry name" value="5' to 3' exonuclease, C-terminal subdomain"/>
    <property type="match status" value="1"/>
</dbReference>
<keyword evidence="11" id="KW-0378">Hydrolase</keyword>
<keyword evidence="7 11" id="KW-0238">DNA-binding</keyword>
<dbReference type="GO" id="GO:0003887">
    <property type="term" value="F:DNA-directed DNA polymerase activity"/>
    <property type="evidence" value="ECO:0007669"/>
    <property type="project" value="UniProtKB-UniRule"/>
</dbReference>
<dbReference type="GO" id="GO:0006302">
    <property type="term" value="P:double-strand break repair"/>
    <property type="evidence" value="ECO:0007669"/>
    <property type="project" value="TreeGrafter"/>
</dbReference>
<evidence type="ECO:0000313" key="14">
    <source>
        <dbReference type="EMBL" id="HIU45014.1"/>
    </source>
</evidence>
<evidence type="ECO:0000256" key="10">
    <source>
        <dbReference type="NCBIfam" id="TIGR00593"/>
    </source>
</evidence>
<dbReference type="SMART" id="SM00475">
    <property type="entry name" value="53EXOc"/>
    <property type="match status" value="1"/>
</dbReference>
<dbReference type="SMART" id="SM00279">
    <property type="entry name" value="HhH2"/>
    <property type="match status" value="1"/>
</dbReference>
<accession>A0A9D1LN97</accession>
<dbReference type="PANTHER" id="PTHR10133">
    <property type="entry name" value="DNA POLYMERASE I"/>
    <property type="match status" value="1"/>
</dbReference>
<feature type="domain" description="5'-3' exonuclease" evidence="12">
    <location>
        <begin position="2"/>
        <end position="270"/>
    </location>
</feature>
<keyword evidence="11" id="KW-0540">Nuclease</keyword>
<evidence type="ECO:0000313" key="15">
    <source>
        <dbReference type="Proteomes" id="UP000824070"/>
    </source>
</evidence>
<keyword evidence="4 11" id="KW-0235">DNA replication</keyword>
<dbReference type="InterPro" id="IPR002298">
    <property type="entry name" value="DNA_polymerase_A"/>
</dbReference>
<dbReference type="InterPro" id="IPR001098">
    <property type="entry name" value="DNA-dir_DNA_pol_A_palm_dom"/>
</dbReference>
<dbReference type="CDD" id="cd09898">
    <property type="entry name" value="H3TH_53EXO"/>
    <property type="match status" value="1"/>
</dbReference>
<protein>
    <recommendedName>
        <fullName evidence="10 11">DNA polymerase I</fullName>
        <ecNumber evidence="10 11">2.7.7.7</ecNumber>
    </recommendedName>
</protein>
<keyword evidence="5 11" id="KW-0227">DNA damage</keyword>
<gene>
    <name evidence="11 14" type="primary">polA</name>
    <name evidence="14" type="ORF">IAC52_01815</name>
</gene>
<comment type="subunit">
    <text evidence="11">Single-chain monomer with multiple functions.</text>
</comment>
<evidence type="ECO:0000256" key="7">
    <source>
        <dbReference type="ARBA" id="ARBA00023125"/>
    </source>
</evidence>
<evidence type="ECO:0000256" key="5">
    <source>
        <dbReference type="ARBA" id="ARBA00022763"/>
    </source>
</evidence>
<dbReference type="Gene3D" id="3.30.420.10">
    <property type="entry name" value="Ribonuclease H-like superfamily/Ribonuclease H"/>
    <property type="match status" value="1"/>
</dbReference>
<sequence length="858" mass="94797">MRKIYVIDGNSLLFRAFYATYMGDPNAIMRAADGTPTNAIFAFSNMLLKILSSFQGGEYIAVGFDTDSKTFRKEQYEDYKANRKPAPPELIPQFPLSRELLDCLGIPHFEQHGIEADDICGTIAKKAEALGDFEVQVYTSDKDYLQLVDEDITVNLLKTGMSNMVEVTPSKMEELFGFKPRQIIDYKGLCGDSSDNLPGIAGIGDKTAKKLIAEYGSFDAIIEAAKSGKIKGKLGEKIVAGEPMGRECYNLATMLTDVDLPFGIDDLLYQGIDELAAKGFAAKYGLRQLSARLPARLFKGAKEQETAQGFAEGRFLLKGEFSICPDYRDSQYPRFGLSGLAFSDGVNCFYLTAEELGKDEEARKALESEAARKVCYNAKQAYCGLRMLGISLSGVSFDPLLAAYIIDSNMASSPYDAFQSIGMALPEGLKGKELAMQVAYMGALSKGKMEESLRENDQLRLLTDLELPLSKVLASMEGEGFPIDEKTLLCIGAEYRKKRDQAEQQFRAYTGSDINLASSKQVSELLYTTLGLPNKHKGSTSVEALQQLSPLHPCIAPLLEYRKYSKLVSTYIDGLLPHIDGGRIHTTFNQTLTATGRLSSSNPNMQNISTRDEESRLVKKAFFYPDGRKILSLDYSQIELRILAALSGSANYKATFEAGEDVHASTARRIFGIPEGEEVPSALRRRAKAVNFAIIYGTSAYGLSEQIGCPVYEASDLIKAFYRHYPEIGEYLQRIVDEVEKKGYVSTILGRRRYLPGVQSSSYIEREAAKRAALNAPVQGSAADLIKLAMLKIDEYLRKSHLKTKMVLQIHDELLFAIPEDELAFVPAKLKDIMENALDIGVKLCAESGLGDDWYGAK</sequence>
<dbReference type="InterPro" id="IPR043502">
    <property type="entry name" value="DNA/RNA_pol_sf"/>
</dbReference>
<dbReference type="Pfam" id="PF00476">
    <property type="entry name" value="DNA_pol_A"/>
    <property type="match status" value="1"/>
</dbReference>
<dbReference type="InterPro" id="IPR008918">
    <property type="entry name" value="HhH2"/>
</dbReference>
<evidence type="ECO:0000256" key="3">
    <source>
        <dbReference type="ARBA" id="ARBA00022695"/>
    </source>
</evidence>
<dbReference type="SMART" id="SM00482">
    <property type="entry name" value="POLAc"/>
    <property type="match status" value="1"/>
</dbReference>
<dbReference type="PROSITE" id="PS00447">
    <property type="entry name" value="DNA_POLYMERASE_A"/>
    <property type="match status" value="1"/>
</dbReference>
<dbReference type="GO" id="GO:0003677">
    <property type="term" value="F:DNA binding"/>
    <property type="evidence" value="ECO:0007669"/>
    <property type="project" value="UniProtKB-UniRule"/>
</dbReference>
<dbReference type="SUPFAM" id="SSF88723">
    <property type="entry name" value="PIN domain-like"/>
    <property type="match status" value="1"/>
</dbReference>
<dbReference type="InterPro" id="IPR019760">
    <property type="entry name" value="DNA-dir_DNA_pol_A_CS"/>
</dbReference>
<dbReference type="NCBIfam" id="NF004397">
    <property type="entry name" value="PRK05755.1"/>
    <property type="match status" value="1"/>
</dbReference>
<dbReference type="FunFam" id="1.10.150.20:FF:000003">
    <property type="entry name" value="DNA polymerase I"/>
    <property type="match status" value="1"/>
</dbReference>
<dbReference type="EC" id="2.7.7.7" evidence="10 11"/>
<dbReference type="Gene3D" id="1.10.150.20">
    <property type="entry name" value="5' to 3' exonuclease, C-terminal subdomain"/>
    <property type="match status" value="2"/>
</dbReference>
<evidence type="ECO:0000256" key="2">
    <source>
        <dbReference type="ARBA" id="ARBA00022679"/>
    </source>
</evidence>
<dbReference type="Gene3D" id="1.20.1060.10">
    <property type="entry name" value="Taq DNA Polymerase, Chain T, domain 4"/>
    <property type="match status" value="1"/>
</dbReference>
<evidence type="ECO:0000256" key="9">
    <source>
        <dbReference type="ARBA" id="ARBA00049244"/>
    </source>
</evidence>
<dbReference type="NCBIfam" id="TIGR00593">
    <property type="entry name" value="pola"/>
    <property type="match status" value="1"/>
</dbReference>
<dbReference type="EMBL" id="DVMV01000013">
    <property type="protein sequence ID" value="HIU45014.1"/>
    <property type="molecule type" value="Genomic_DNA"/>
</dbReference>
<evidence type="ECO:0000259" key="12">
    <source>
        <dbReference type="SMART" id="SM00475"/>
    </source>
</evidence>
<dbReference type="GO" id="GO:0006261">
    <property type="term" value="P:DNA-templated DNA replication"/>
    <property type="evidence" value="ECO:0007669"/>
    <property type="project" value="UniProtKB-UniRule"/>
</dbReference>
<dbReference type="Gene3D" id="3.40.50.1010">
    <property type="entry name" value="5'-nuclease"/>
    <property type="match status" value="1"/>
</dbReference>
<name>A0A9D1LN97_9FIRM</name>
<dbReference type="GO" id="GO:0008409">
    <property type="term" value="F:5'-3' exonuclease activity"/>
    <property type="evidence" value="ECO:0007669"/>
    <property type="project" value="UniProtKB-UniRule"/>
</dbReference>
<dbReference type="PRINTS" id="PR00868">
    <property type="entry name" value="DNAPOLI"/>
</dbReference>
<evidence type="ECO:0000256" key="4">
    <source>
        <dbReference type="ARBA" id="ARBA00022705"/>
    </source>
</evidence>
<dbReference type="Pfam" id="PF02739">
    <property type="entry name" value="5_3_exonuc_N"/>
    <property type="match status" value="1"/>
</dbReference>
<reference evidence="14" key="1">
    <citation type="submission" date="2020-10" db="EMBL/GenBank/DDBJ databases">
        <authorList>
            <person name="Gilroy R."/>
        </authorList>
    </citation>
    <scope>NUCLEOTIDE SEQUENCE</scope>
    <source>
        <strain evidence="14">ChiGjej1B1-22543</strain>
    </source>
</reference>
<organism evidence="14 15">
    <name type="scientific">Candidatus Alloenteromonas pullicola</name>
    <dbReference type="NCBI Taxonomy" id="2840784"/>
    <lineage>
        <taxon>Bacteria</taxon>
        <taxon>Bacillati</taxon>
        <taxon>Bacillota</taxon>
        <taxon>Bacillota incertae sedis</taxon>
        <taxon>Candidatus Alloenteromonas</taxon>
    </lineage>
</organism>
<dbReference type="CDD" id="cd09859">
    <property type="entry name" value="PIN_53EXO"/>
    <property type="match status" value="1"/>
</dbReference>
<evidence type="ECO:0000256" key="1">
    <source>
        <dbReference type="ARBA" id="ARBA00007705"/>
    </source>
</evidence>
<dbReference type="InterPro" id="IPR020045">
    <property type="entry name" value="DNA_polI_H3TH"/>
</dbReference>
<keyword evidence="8 11" id="KW-0234">DNA repair</keyword>
<dbReference type="InterPro" id="IPR020046">
    <property type="entry name" value="5-3_exonucl_a-hlix_arch_N"/>
</dbReference>
<dbReference type="InterPro" id="IPR002421">
    <property type="entry name" value="5-3_exonuclease"/>
</dbReference>
<dbReference type="Pfam" id="PF22619">
    <property type="entry name" value="DNA_polI_exo1"/>
    <property type="match status" value="1"/>
</dbReference>
<comment type="catalytic activity">
    <reaction evidence="9 11">
        <text>DNA(n) + a 2'-deoxyribonucleoside 5'-triphosphate = DNA(n+1) + diphosphate</text>
        <dbReference type="Rhea" id="RHEA:22508"/>
        <dbReference type="Rhea" id="RHEA-COMP:17339"/>
        <dbReference type="Rhea" id="RHEA-COMP:17340"/>
        <dbReference type="ChEBI" id="CHEBI:33019"/>
        <dbReference type="ChEBI" id="CHEBI:61560"/>
        <dbReference type="ChEBI" id="CHEBI:173112"/>
        <dbReference type="EC" id="2.7.7.7"/>
    </reaction>
</comment>
<keyword evidence="11" id="KW-0269">Exonuclease</keyword>
<keyword evidence="3 11" id="KW-0548">Nucleotidyltransferase</keyword>
<comment type="similarity">
    <text evidence="1 11">Belongs to the DNA polymerase type-A family.</text>
</comment>
<dbReference type="PANTHER" id="PTHR10133:SF27">
    <property type="entry name" value="DNA POLYMERASE NU"/>
    <property type="match status" value="1"/>
</dbReference>
<evidence type="ECO:0000256" key="11">
    <source>
        <dbReference type="RuleBase" id="RU004460"/>
    </source>
</evidence>
<evidence type="ECO:0000259" key="13">
    <source>
        <dbReference type="SMART" id="SM00482"/>
    </source>
</evidence>
<evidence type="ECO:0000256" key="6">
    <source>
        <dbReference type="ARBA" id="ARBA00022932"/>
    </source>
</evidence>
<dbReference type="InterPro" id="IPR054690">
    <property type="entry name" value="DNA_polI_exonuclease"/>
</dbReference>
<keyword evidence="2 11" id="KW-0808">Transferase</keyword>
<reference evidence="14" key="2">
    <citation type="journal article" date="2021" name="PeerJ">
        <title>Extensive microbial diversity within the chicken gut microbiome revealed by metagenomics and culture.</title>
        <authorList>
            <person name="Gilroy R."/>
            <person name="Ravi A."/>
            <person name="Getino M."/>
            <person name="Pursley I."/>
            <person name="Horton D.L."/>
            <person name="Alikhan N.F."/>
            <person name="Baker D."/>
            <person name="Gharbi K."/>
            <person name="Hall N."/>
            <person name="Watson M."/>
            <person name="Adriaenssens E.M."/>
            <person name="Foster-Nyarko E."/>
            <person name="Jarju S."/>
            <person name="Secka A."/>
            <person name="Antonio M."/>
            <person name="Oren A."/>
            <person name="Chaudhuri R.R."/>
            <person name="La Ragione R."/>
            <person name="Hildebrand F."/>
            <person name="Pallen M.J."/>
        </authorList>
    </citation>
    <scope>NUCLEOTIDE SEQUENCE</scope>
    <source>
        <strain evidence="14">ChiGjej1B1-22543</strain>
    </source>
</reference>
<feature type="domain" description="DNA-directed DNA polymerase family A palm" evidence="13">
    <location>
        <begin position="615"/>
        <end position="822"/>
    </location>
</feature>
<dbReference type="AlphaFoldDB" id="A0A9D1LN97"/>
<dbReference type="FunFam" id="1.10.150.20:FF:000002">
    <property type="entry name" value="DNA polymerase I"/>
    <property type="match status" value="1"/>
</dbReference>
<dbReference type="SUPFAM" id="SSF56672">
    <property type="entry name" value="DNA/RNA polymerases"/>
    <property type="match status" value="1"/>
</dbReference>
<dbReference type="InterPro" id="IPR029060">
    <property type="entry name" value="PIN-like_dom_sf"/>
</dbReference>
<dbReference type="SUPFAM" id="SSF53098">
    <property type="entry name" value="Ribonuclease H-like"/>
    <property type="match status" value="1"/>
</dbReference>
<dbReference type="InterPro" id="IPR036397">
    <property type="entry name" value="RNaseH_sf"/>
</dbReference>
<dbReference type="CDD" id="cd06140">
    <property type="entry name" value="DNA_polA_I_Bacillus_like_exo"/>
    <property type="match status" value="1"/>
</dbReference>
<proteinExistence type="inferred from homology"/>
<dbReference type="InterPro" id="IPR012337">
    <property type="entry name" value="RNaseH-like_sf"/>
</dbReference>
<dbReference type="InterPro" id="IPR036279">
    <property type="entry name" value="5-3_exonuclease_C_sf"/>
</dbReference>
<keyword evidence="6 11" id="KW-0239">DNA-directed DNA polymerase</keyword>
<dbReference type="InterPro" id="IPR018320">
    <property type="entry name" value="DNA_polymerase_1"/>
</dbReference>
<dbReference type="Pfam" id="PF01367">
    <property type="entry name" value="5_3_exonuc"/>
    <property type="match status" value="1"/>
</dbReference>
<dbReference type="Proteomes" id="UP000824070">
    <property type="component" value="Unassembled WGS sequence"/>
</dbReference>
<comment type="function">
    <text evidence="11">In addition to polymerase activity, this DNA polymerase exhibits 5'-3' exonuclease activity.</text>
</comment>
<dbReference type="Gene3D" id="3.30.70.370">
    <property type="match status" value="1"/>
</dbReference>
<comment type="caution">
    <text evidence="14">The sequence shown here is derived from an EMBL/GenBank/DDBJ whole genome shotgun (WGS) entry which is preliminary data.</text>
</comment>
<dbReference type="CDD" id="cd08637">
    <property type="entry name" value="DNA_pol_A_pol_I_C"/>
    <property type="match status" value="1"/>
</dbReference>